<dbReference type="PANTHER" id="PTHR24301:SF2">
    <property type="entry name" value="THROMBOXANE-A SYNTHASE"/>
    <property type="match status" value="1"/>
</dbReference>
<dbReference type="AlphaFoldDB" id="A0A397V1U2"/>
<keyword evidence="5" id="KW-1133">Transmembrane helix</keyword>
<sequence length="556" mass="65381">MAIYNIICSLKIIDFFIIFVFSFLLYVFRFYYKYFTRPNPLPGPLPLPFIECSYLFDGDNKKLFTLLYKKYGDLCEYYLNGKRRILITSPEYLEKILTPSSKDNTFMIRFPHLEGYEEYGMARRGLIVNHDIKSWRYNRYFFNKAILTPSFNNEAVKWTNILSQELEGHWKSLGNFNLSKDNLKNENDWQIEIDMAEWARRFTSDMIVILITGERSYTMASYYNLHSPVKVTRSNPLIEDSERFVKAFSDYLFGFHIFMYFGYFSRRYRPGIKDIVKHLLNNRDYVFETLDNIIKKRRKEIEETPVGIKLGHDMLTSLIITNTERDTNEDKNITKDDITTRPMTDSEIRGNLLDALIAGVDTTANTFSFLTYHVCHNPHIKQKMIDEIDTIFPPNTPYNWKYVDLMKLEYCDAVMNEASRIMSVANDIPRYIPNSTELAGYQWEAGTTFHMNISGIHTNENYWPNHEIFDPNRFYKKNDMNNKVGHKFSFIPFGGGLRICPGRKLAMIELSSLVVEIFGKYDVELVDMNTPPKVRSSVVTVCEELPVRIRPRKYSL</sequence>
<dbReference type="GO" id="GO:0016705">
    <property type="term" value="F:oxidoreductase activity, acting on paired donors, with incorporation or reduction of molecular oxygen"/>
    <property type="evidence" value="ECO:0007669"/>
    <property type="project" value="InterPro"/>
</dbReference>
<dbReference type="OrthoDB" id="2308755at2759"/>
<dbReference type="InterPro" id="IPR017972">
    <property type="entry name" value="Cyt_P450_CS"/>
</dbReference>
<comment type="cofactor">
    <cofactor evidence="3">
        <name>heme</name>
        <dbReference type="ChEBI" id="CHEBI:30413"/>
    </cofactor>
</comment>
<name>A0A397V1U2_9GLOM</name>
<reference evidence="6 7" key="1">
    <citation type="submission" date="2018-06" db="EMBL/GenBank/DDBJ databases">
        <title>Comparative genomics reveals the genomic features of Rhizophagus irregularis, R. cerebriforme, R. diaphanum and Gigaspora rosea, and their symbiotic lifestyle signature.</title>
        <authorList>
            <person name="Morin E."/>
            <person name="San Clemente H."/>
            <person name="Chen E.C.H."/>
            <person name="De La Providencia I."/>
            <person name="Hainaut M."/>
            <person name="Kuo A."/>
            <person name="Kohler A."/>
            <person name="Murat C."/>
            <person name="Tang N."/>
            <person name="Roy S."/>
            <person name="Loubradou J."/>
            <person name="Henrissat B."/>
            <person name="Grigoriev I.V."/>
            <person name="Corradi N."/>
            <person name="Roux C."/>
            <person name="Martin F.M."/>
        </authorList>
    </citation>
    <scope>NUCLEOTIDE SEQUENCE [LARGE SCALE GENOMIC DNA]</scope>
    <source>
        <strain evidence="6 7">DAOM 194757</strain>
    </source>
</reference>
<dbReference type="PROSITE" id="PS00086">
    <property type="entry name" value="CYTOCHROME_P450"/>
    <property type="match status" value="1"/>
</dbReference>
<keyword evidence="1 3" id="KW-0479">Metal-binding</keyword>
<keyword evidence="3 4" id="KW-0349">Heme</keyword>
<proteinExistence type="inferred from homology"/>
<keyword evidence="5" id="KW-0472">Membrane</keyword>
<evidence type="ECO:0000256" key="2">
    <source>
        <dbReference type="ARBA" id="ARBA00023004"/>
    </source>
</evidence>
<dbReference type="Pfam" id="PF00067">
    <property type="entry name" value="p450"/>
    <property type="match status" value="1"/>
</dbReference>
<dbReference type="EMBL" id="QKWP01000748">
    <property type="protein sequence ID" value="RIB15377.1"/>
    <property type="molecule type" value="Genomic_DNA"/>
</dbReference>
<evidence type="ECO:0000256" key="1">
    <source>
        <dbReference type="ARBA" id="ARBA00022723"/>
    </source>
</evidence>
<evidence type="ECO:0000313" key="6">
    <source>
        <dbReference type="EMBL" id="RIB15377.1"/>
    </source>
</evidence>
<comment type="similarity">
    <text evidence="4">Belongs to the cytochrome P450 family.</text>
</comment>
<dbReference type="Proteomes" id="UP000266673">
    <property type="component" value="Unassembled WGS sequence"/>
</dbReference>
<dbReference type="InterPro" id="IPR002401">
    <property type="entry name" value="Cyt_P450_E_grp-I"/>
</dbReference>
<organism evidence="6 7">
    <name type="scientific">Gigaspora rosea</name>
    <dbReference type="NCBI Taxonomy" id="44941"/>
    <lineage>
        <taxon>Eukaryota</taxon>
        <taxon>Fungi</taxon>
        <taxon>Fungi incertae sedis</taxon>
        <taxon>Mucoromycota</taxon>
        <taxon>Glomeromycotina</taxon>
        <taxon>Glomeromycetes</taxon>
        <taxon>Diversisporales</taxon>
        <taxon>Gigasporaceae</taxon>
        <taxon>Gigaspora</taxon>
    </lineage>
</organism>
<dbReference type="InterPro" id="IPR001128">
    <property type="entry name" value="Cyt_P450"/>
</dbReference>
<dbReference type="STRING" id="44941.A0A397V1U2"/>
<feature type="binding site" description="axial binding residue" evidence="3">
    <location>
        <position position="500"/>
    </location>
    <ligand>
        <name>heme</name>
        <dbReference type="ChEBI" id="CHEBI:30413"/>
    </ligand>
    <ligandPart>
        <name>Fe</name>
        <dbReference type="ChEBI" id="CHEBI:18248"/>
    </ligandPart>
</feature>
<dbReference type="PRINTS" id="PR00463">
    <property type="entry name" value="EP450I"/>
</dbReference>
<keyword evidence="7" id="KW-1185">Reference proteome</keyword>
<evidence type="ECO:0000256" key="4">
    <source>
        <dbReference type="RuleBase" id="RU000461"/>
    </source>
</evidence>
<dbReference type="PANTHER" id="PTHR24301">
    <property type="entry name" value="THROMBOXANE-A SYNTHASE"/>
    <property type="match status" value="1"/>
</dbReference>
<keyword evidence="2 3" id="KW-0408">Iron</keyword>
<dbReference type="GO" id="GO:0020037">
    <property type="term" value="F:heme binding"/>
    <property type="evidence" value="ECO:0007669"/>
    <property type="project" value="InterPro"/>
</dbReference>
<evidence type="ECO:0000256" key="3">
    <source>
        <dbReference type="PIRSR" id="PIRSR602401-1"/>
    </source>
</evidence>
<protein>
    <submittedName>
        <fullName evidence="6">Cytochrome P450</fullName>
    </submittedName>
</protein>
<keyword evidence="5" id="KW-0812">Transmembrane</keyword>
<dbReference type="GO" id="GO:0004497">
    <property type="term" value="F:monooxygenase activity"/>
    <property type="evidence" value="ECO:0007669"/>
    <property type="project" value="UniProtKB-KW"/>
</dbReference>
<accession>A0A397V1U2</accession>
<dbReference type="Gene3D" id="1.10.630.10">
    <property type="entry name" value="Cytochrome P450"/>
    <property type="match status" value="1"/>
</dbReference>
<keyword evidence="4" id="KW-0503">Monooxygenase</keyword>
<dbReference type="GO" id="GO:0005506">
    <property type="term" value="F:iron ion binding"/>
    <property type="evidence" value="ECO:0007669"/>
    <property type="project" value="InterPro"/>
</dbReference>
<comment type="caution">
    <text evidence="6">The sequence shown here is derived from an EMBL/GenBank/DDBJ whole genome shotgun (WGS) entry which is preliminary data.</text>
</comment>
<feature type="transmembrane region" description="Helical" evidence="5">
    <location>
        <begin position="12"/>
        <end position="32"/>
    </location>
</feature>
<evidence type="ECO:0000256" key="5">
    <source>
        <dbReference type="SAM" id="Phobius"/>
    </source>
</evidence>
<dbReference type="SUPFAM" id="SSF48264">
    <property type="entry name" value="Cytochrome P450"/>
    <property type="match status" value="1"/>
</dbReference>
<gene>
    <name evidence="6" type="ORF">C2G38_2192513</name>
</gene>
<evidence type="ECO:0000313" key="7">
    <source>
        <dbReference type="Proteomes" id="UP000266673"/>
    </source>
</evidence>
<dbReference type="InterPro" id="IPR036396">
    <property type="entry name" value="Cyt_P450_sf"/>
</dbReference>
<keyword evidence="4" id="KW-0560">Oxidoreductase</keyword>
<dbReference type="PRINTS" id="PR00385">
    <property type="entry name" value="P450"/>
</dbReference>